<dbReference type="STRING" id="180498.A0A067JH62"/>
<gene>
    <name evidence="3" type="ORF">JCGZ_25974</name>
</gene>
<dbReference type="Proteomes" id="UP000027138">
    <property type="component" value="Unassembled WGS sequence"/>
</dbReference>
<dbReference type="CDD" id="cd04660">
    <property type="entry name" value="nsLTP_like"/>
    <property type="match status" value="1"/>
</dbReference>
<keyword evidence="4" id="KW-1185">Reference proteome</keyword>
<accession>A0A067JH62</accession>
<dbReference type="InterPro" id="IPR016140">
    <property type="entry name" value="Bifunc_inhib/LTP/seed_store"/>
</dbReference>
<evidence type="ECO:0000313" key="4">
    <source>
        <dbReference type="Proteomes" id="UP000027138"/>
    </source>
</evidence>
<feature type="domain" description="Bifunctional inhibitor/plant lipid transfer protein/seed storage helical" evidence="2">
    <location>
        <begin position="34"/>
        <end position="108"/>
    </location>
</feature>
<dbReference type="EMBL" id="KK915447">
    <property type="protein sequence ID" value="KDP22143.1"/>
    <property type="molecule type" value="Genomic_DNA"/>
</dbReference>
<reference evidence="3 4" key="1">
    <citation type="journal article" date="2014" name="PLoS ONE">
        <title>Global Analysis of Gene Expression Profiles in Physic Nut (Jatropha curcas L.) Seedlings Exposed to Salt Stress.</title>
        <authorList>
            <person name="Zhang L."/>
            <person name="Zhang C."/>
            <person name="Wu P."/>
            <person name="Chen Y."/>
            <person name="Li M."/>
            <person name="Jiang H."/>
            <person name="Wu G."/>
        </authorList>
    </citation>
    <scope>NUCLEOTIDE SEQUENCE [LARGE SCALE GENOMIC DNA]</scope>
    <source>
        <strain evidence="4">cv. GZQX0401</strain>
        <tissue evidence="3">Young leaves</tissue>
    </source>
</reference>
<dbReference type="PANTHER" id="PTHR33286:SF34">
    <property type="entry name" value="BIFUNCTIONAL INHIBITOR_PLANT LIPID TRANSFER PROTEIN_SEED STORAGE HELICAL DOMAIN-CONTAINING PROTEIN"/>
    <property type="match status" value="1"/>
</dbReference>
<sequence>MAVSSRRFQYCLILPILIAVGMPISSQMAAAHSCNTDIVGLVSQCQKSVEKSGPRISPSPGCCALVKNVDVPCVCALLTEEIQDMISMKKVVHVARSCGKKISPGTKCGGAHLVKANNTVISGYTVPRT</sequence>
<evidence type="ECO:0000313" key="3">
    <source>
        <dbReference type="EMBL" id="KDP22143.1"/>
    </source>
</evidence>
<dbReference type="Pfam" id="PF14368">
    <property type="entry name" value="LTP_2"/>
    <property type="match status" value="1"/>
</dbReference>
<dbReference type="AlphaFoldDB" id="A0A067JH62"/>
<protein>
    <recommendedName>
        <fullName evidence="2">Bifunctional inhibitor/plant lipid transfer protein/seed storage helical domain-containing protein</fullName>
    </recommendedName>
</protein>
<feature type="signal peptide" evidence="1">
    <location>
        <begin position="1"/>
        <end position="31"/>
    </location>
</feature>
<dbReference type="OrthoDB" id="653734at2759"/>
<dbReference type="InterPro" id="IPR036312">
    <property type="entry name" value="Bifun_inhib/LTP/seed_sf"/>
</dbReference>
<name>A0A067JH62_JATCU</name>
<evidence type="ECO:0000256" key="1">
    <source>
        <dbReference type="SAM" id="SignalP"/>
    </source>
</evidence>
<feature type="chain" id="PRO_5001641923" description="Bifunctional inhibitor/plant lipid transfer protein/seed storage helical domain-containing protein" evidence="1">
    <location>
        <begin position="32"/>
        <end position="129"/>
    </location>
</feature>
<evidence type="ECO:0000259" key="2">
    <source>
        <dbReference type="SMART" id="SM00499"/>
    </source>
</evidence>
<dbReference type="Gene3D" id="1.10.110.10">
    <property type="entry name" value="Plant lipid-transfer and hydrophobic proteins"/>
    <property type="match status" value="1"/>
</dbReference>
<organism evidence="3 4">
    <name type="scientific">Jatropha curcas</name>
    <name type="common">Barbados nut</name>
    <dbReference type="NCBI Taxonomy" id="180498"/>
    <lineage>
        <taxon>Eukaryota</taxon>
        <taxon>Viridiplantae</taxon>
        <taxon>Streptophyta</taxon>
        <taxon>Embryophyta</taxon>
        <taxon>Tracheophyta</taxon>
        <taxon>Spermatophyta</taxon>
        <taxon>Magnoliopsida</taxon>
        <taxon>eudicotyledons</taxon>
        <taxon>Gunneridae</taxon>
        <taxon>Pentapetalae</taxon>
        <taxon>rosids</taxon>
        <taxon>fabids</taxon>
        <taxon>Malpighiales</taxon>
        <taxon>Euphorbiaceae</taxon>
        <taxon>Crotonoideae</taxon>
        <taxon>Jatropheae</taxon>
        <taxon>Jatropha</taxon>
    </lineage>
</organism>
<dbReference type="PANTHER" id="PTHR33286">
    <property type="entry name" value="BIFUNCTIONAL INHIBITOR/LIPID-TRANSFER PROTEIN/SEED STORAGE 2S ALBUMIN SUPERFAMILY PROTEIN"/>
    <property type="match status" value="1"/>
</dbReference>
<dbReference type="SUPFAM" id="SSF47699">
    <property type="entry name" value="Bifunctional inhibitor/lipid-transfer protein/seed storage 2S albumin"/>
    <property type="match status" value="1"/>
</dbReference>
<dbReference type="InterPro" id="IPR044741">
    <property type="entry name" value="NsLTP-like"/>
</dbReference>
<keyword evidence="1" id="KW-0732">Signal</keyword>
<dbReference type="SMART" id="SM00499">
    <property type="entry name" value="AAI"/>
    <property type="match status" value="1"/>
</dbReference>
<proteinExistence type="predicted"/>